<sequence>MSHGGDTGEHQGSPLPVFPSHFSQWFLHHIPERKNHDGKVQITPSPLLVTRFLFQGLHQDDKLESFQNGNTIP</sequence>
<keyword evidence="2" id="KW-1185">Reference proteome</keyword>
<dbReference type="AlphaFoldDB" id="A0A3L8SG61"/>
<evidence type="ECO:0000313" key="2">
    <source>
        <dbReference type="Proteomes" id="UP000276834"/>
    </source>
</evidence>
<gene>
    <name evidence="1" type="ORF">DV515_00007865</name>
</gene>
<organism evidence="1 2">
    <name type="scientific">Chloebia gouldiae</name>
    <name type="common">Gouldian finch</name>
    <name type="synonym">Erythrura gouldiae</name>
    <dbReference type="NCBI Taxonomy" id="44316"/>
    <lineage>
        <taxon>Eukaryota</taxon>
        <taxon>Metazoa</taxon>
        <taxon>Chordata</taxon>
        <taxon>Craniata</taxon>
        <taxon>Vertebrata</taxon>
        <taxon>Euteleostomi</taxon>
        <taxon>Archelosauria</taxon>
        <taxon>Archosauria</taxon>
        <taxon>Dinosauria</taxon>
        <taxon>Saurischia</taxon>
        <taxon>Theropoda</taxon>
        <taxon>Coelurosauria</taxon>
        <taxon>Aves</taxon>
        <taxon>Neognathae</taxon>
        <taxon>Neoaves</taxon>
        <taxon>Telluraves</taxon>
        <taxon>Australaves</taxon>
        <taxon>Passeriformes</taxon>
        <taxon>Passeroidea</taxon>
        <taxon>Passeridae</taxon>
        <taxon>Chloebia</taxon>
    </lineage>
</organism>
<accession>A0A3L8SG61</accession>
<proteinExistence type="predicted"/>
<reference evidence="1 2" key="1">
    <citation type="journal article" date="2018" name="Proc. R. Soc. B">
        <title>A non-coding region near Follistatin controls head colour polymorphism in the Gouldian finch.</title>
        <authorList>
            <person name="Toomey M.B."/>
            <person name="Marques C.I."/>
            <person name="Andrade P."/>
            <person name="Araujo P.M."/>
            <person name="Sabatino S."/>
            <person name="Gazda M.A."/>
            <person name="Afonso S."/>
            <person name="Lopes R.J."/>
            <person name="Corbo J.C."/>
            <person name="Carneiro M."/>
        </authorList>
    </citation>
    <scope>NUCLEOTIDE SEQUENCE [LARGE SCALE GENOMIC DNA]</scope>
    <source>
        <strain evidence="1">Red01</strain>
        <tissue evidence="1">Muscle</tissue>
    </source>
</reference>
<dbReference type="Proteomes" id="UP000276834">
    <property type="component" value="Unassembled WGS sequence"/>
</dbReference>
<evidence type="ECO:0000313" key="1">
    <source>
        <dbReference type="EMBL" id="RLW01525.1"/>
    </source>
</evidence>
<name>A0A3L8SG61_CHLGU</name>
<comment type="caution">
    <text evidence="1">The sequence shown here is derived from an EMBL/GenBank/DDBJ whole genome shotgun (WGS) entry which is preliminary data.</text>
</comment>
<protein>
    <submittedName>
        <fullName evidence="1">Uncharacterized protein</fullName>
    </submittedName>
</protein>
<dbReference type="EMBL" id="QUSF01000022">
    <property type="protein sequence ID" value="RLW01525.1"/>
    <property type="molecule type" value="Genomic_DNA"/>
</dbReference>